<dbReference type="EMBL" id="NCSJ02000657">
    <property type="protein sequence ID" value="RFU23682.1"/>
    <property type="molecule type" value="Genomic_DNA"/>
</dbReference>
<evidence type="ECO:0000256" key="1">
    <source>
        <dbReference type="ARBA" id="ARBA00004613"/>
    </source>
</evidence>
<dbReference type="AlphaFoldDB" id="A0A3E2GRE7"/>
<evidence type="ECO:0008006" key="7">
    <source>
        <dbReference type="Google" id="ProtNLM"/>
    </source>
</evidence>
<dbReference type="OMA" id="IFRMRID"/>
<dbReference type="OrthoDB" id="7776143at2759"/>
<dbReference type="Gene3D" id="2.120.10.30">
    <property type="entry name" value="TolB, C-terminal domain"/>
    <property type="match status" value="1"/>
</dbReference>
<dbReference type="Pfam" id="PF03022">
    <property type="entry name" value="MRJP"/>
    <property type="match status" value="1"/>
</dbReference>
<dbReference type="Proteomes" id="UP000258309">
    <property type="component" value="Unassembled WGS sequence"/>
</dbReference>
<evidence type="ECO:0000256" key="4">
    <source>
        <dbReference type="SAM" id="SignalP"/>
    </source>
</evidence>
<feature type="non-terminal residue" evidence="5">
    <location>
        <position position="1"/>
    </location>
</feature>
<name>A0A3E2GRE7_SCYLI</name>
<dbReference type="SUPFAM" id="SSF101898">
    <property type="entry name" value="NHL repeat"/>
    <property type="match status" value="1"/>
</dbReference>
<reference evidence="5 6" key="1">
    <citation type="submission" date="2018-05" db="EMBL/GenBank/DDBJ databases">
        <title>Draft genome sequence of Scytalidium lignicola DSM 105466, a ubiquitous saprotrophic fungus.</title>
        <authorList>
            <person name="Buettner E."/>
            <person name="Gebauer A.M."/>
            <person name="Hofrichter M."/>
            <person name="Liers C."/>
            <person name="Kellner H."/>
        </authorList>
    </citation>
    <scope>NUCLEOTIDE SEQUENCE [LARGE SCALE GENOMIC DNA]</scope>
    <source>
        <strain evidence="5 6">DSM 105466</strain>
    </source>
</reference>
<evidence type="ECO:0000256" key="3">
    <source>
        <dbReference type="ARBA" id="ARBA00022525"/>
    </source>
</evidence>
<sequence>MRLSFLFLLSLSSSGSTQTTFPYDINSTFTTAGTRNVRRDTGTYGPPVEEVHYYYDQWPIGISVSKTGRIFACYTRGTYKYTLGEISNLTAEVPYPNANLNSPPGGLAKSRDGILFGSNDRDHFISVQALFNTPDDRLWVLDTGRPTVNQTGTPSIAYAAPGGPKLVAINLTTNEIEKSYYFPADVHYPDSYMNDLRFDFRPNVTKSGKGLAYIVDSSNEGRNGFIMLDLGTGETWRHLTQNFGTLHINEDVPSYNGIPWYLHQRESSLNWQTEGLDGIELSEDGEVMYFSPLTGDFLYSIETKYLRVNPRTDPLAIKAANDNVKFLGGRGGNANGFSGDSNGNVYMLMPEHNAIYIYNSTIRQALPYVRDPRIIWPDSANAGWDGYLYYNINQLPYQADWNNGVDKRQYPGLILRSKLADGAT</sequence>
<keyword evidence="3" id="KW-0964">Secreted</keyword>
<evidence type="ECO:0000313" key="5">
    <source>
        <dbReference type="EMBL" id="RFU23682.1"/>
    </source>
</evidence>
<evidence type="ECO:0000256" key="2">
    <source>
        <dbReference type="ARBA" id="ARBA00009127"/>
    </source>
</evidence>
<gene>
    <name evidence="5" type="ORF">B7463_g12657</name>
</gene>
<keyword evidence="6" id="KW-1185">Reference proteome</keyword>
<feature type="chain" id="PRO_5017589753" description="Major royal jelly protein" evidence="4">
    <location>
        <begin position="20"/>
        <end position="424"/>
    </location>
</feature>
<dbReference type="InterPro" id="IPR017996">
    <property type="entry name" value="MRJP/yellow-related"/>
</dbReference>
<evidence type="ECO:0000313" key="6">
    <source>
        <dbReference type="Proteomes" id="UP000258309"/>
    </source>
</evidence>
<comment type="subcellular location">
    <subcellularLocation>
        <location evidence="1">Secreted</location>
    </subcellularLocation>
</comment>
<dbReference type="GO" id="GO:0005576">
    <property type="term" value="C:extracellular region"/>
    <property type="evidence" value="ECO:0007669"/>
    <property type="project" value="UniProtKB-SubCell"/>
</dbReference>
<feature type="non-terminal residue" evidence="5">
    <location>
        <position position="424"/>
    </location>
</feature>
<organism evidence="5 6">
    <name type="scientific">Scytalidium lignicola</name>
    <name type="common">Hyphomycete</name>
    <dbReference type="NCBI Taxonomy" id="5539"/>
    <lineage>
        <taxon>Eukaryota</taxon>
        <taxon>Fungi</taxon>
        <taxon>Dikarya</taxon>
        <taxon>Ascomycota</taxon>
        <taxon>Pezizomycotina</taxon>
        <taxon>Leotiomycetes</taxon>
        <taxon>Leotiomycetes incertae sedis</taxon>
        <taxon>Scytalidium</taxon>
    </lineage>
</organism>
<accession>A0A3E2GRE7</accession>
<dbReference type="PANTHER" id="PTHR10009:SF18">
    <property type="entry name" value="PROTEIN YELLOW-LIKE PROTEIN"/>
    <property type="match status" value="1"/>
</dbReference>
<comment type="caution">
    <text evidence="5">The sequence shown here is derived from an EMBL/GenBank/DDBJ whole genome shotgun (WGS) entry which is preliminary data.</text>
</comment>
<proteinExistence type="inferred from homology"/>
<dbReference type="SUPFAM" id="SSF63829">
    <property type="entry name" value="Calcium-dependent phosphotriesterase"/>
    <property type="match status" value="1"/>
</dbReference>
<feature type="signal peptide" evidence="4">
    <location>
        <begin position="1"/>
        <end position="19"/>
    </location>
</feature>
<keyword evidence="4" id="KW-0732">Signal</keyword>
<dbReference type="InterPro" id="IPR011042">
    <property type="entry name" value="6-blade_b-propeller_TolB-like"/>
</dbReference>
<dbReference type="PANTHER" id="PTHR10009">
    <property type="entry name" value="PROTEIN YELLOW-RELATED"/>
    <property type="match status" value="1"/>
</dbReference>
<protein>
    <recommendedName>
        <fullName evidence="7">Major royal jelly protein</fullName>
    </recommendedName>
</protein>
<comment type="similarity">
    <text evidence="2">Belongs to the major royal jelly protein family.</text>
</comment>